<sequence length="100" mass="11066">MSRHEGPFNGKGKPVLGDAYRHIWLTRKVAEGIGVDLDAAMRDGLITRQDHTQMVTRCRLAGCDCPCTLHVHGADREKVPGYCANKAIFETLKTAQTKDD</sequence>
<dbReference type="EMBL" id="CYSD01000015">
    <property type="protein sequence ID" value="CUH76779.1"/>
    <property type="molecule type" value="Genomic_DNA"/>
</dbReference>
<evidence type="ECO:0000313" key="2">
    <source>
        <dbReference type="EMBL" id="CUH76779.1"/>
    </source>
</evidence>
<dbReference type="InterPro" id="IPR045601">
    <property type="entry name" value="DUF6455"/>
</dbReference>
<feature type="domain" description="DUF6455" evidence="1">
    <location>
        <begin position="17"/>
        <end position="94"/>
    </location>
</feature>
<proteinExistence type="predicted"/>
<dbReference type="STRING" id="928856.SAMN04488049_106150"/>
<gene>
    <name evidence="2" type="ORF">TRM7557_01057</name>
</gene>
<dbReference type="OrthoDB" id="7859249at2"/>
<organism evidence="2 3">
    <name type="scientific">Tritonibacter multivorans</name>
    <dbReference type="NCBI Taxonomy" id="928856"/>
    <lineage>
        <taxon>Bacteria</taxon>
        <taxon>Pseudomonadati</taxon>
        <taxon>Pseudomonadota</taxon>
        <taxon>Alphaproteobacteria</taxon>
        <taxon>Rhodobacterales</taxon>
        <taxon>Paracoccaceae</taxon>
        <taxon>Tritonibacter</taxon>
    </lineage>
</organism>
<protein>
    <recommendedName>
        <fullName evidence="1">DUF6455 domain-containing protein</fullName>
    </recommendedName>
</protein>
<dbReference type="RefSeq" id="WP_058289178.1">
    <property type="nucleotide sequence ID" value="NZ_CYSD01000015.1"/>
</dbReference>
<name>A0A0P1G537_9RHOB</name>
<evidence type="ECO:0000313" key="3">
    <source>
        <dbReference type="Proteomes" id="UP000052022"/>
    </source>
</evidence>
<accession>A0A0P1G537</accession>
<dbReference type="Pfam" id="PF20056">
    <property type="entry name" value="DUF6455"/>
    <property type="match status" value="1"/>
</dbReference>
<dbReference type="AlphaFoldDB" id="A0A0P1G537"/>
<dbReference type="Proteomes" id="UP000052022">
    <property type="component" value="Unassembled WGS sequence"/>
</dbReference>
<evidence type="ECO:0000259" key="1">
    <source>
        <dbReference type="Pfam" id="PF20056"/>
    </source>
</evidence>
<keyword evidence="3" id="KW-1185">Reference proteome</keyword>
<reference evidence="2 3" key="1">
    <citation type="submission" date="2015-09" db="EMBL/GenBank/DDBJ databases">
        <authorList>
            <consortium name="Swine Surveillance"/>
        </authorList>
    </citation>
    <scope>NUCLEOTIDE SEQUENCE [LARGE SCALE GENOMIC DNA]</scope>
    <source>
        <strain evidence="2 3">CECT 7557</strain>
    </source>
</reference>